<dbReference type="PRINTS" id="PR00040">
    <property type="entry name" value="HTHMERR"/>
</dbReference>
<keyword evidence="8" id="KW-1185">Reference proteome</keyword>
<dbReference type="EMBL" id="JXZB01000001">
    <property type="protein sequence ID" value="KIQ66571.1"/>
    <property type="molecule type" value="Genomic_DNA"/>
</dbReference>
<dbReference type="SMART" id="SM00422">
    <property type="entry name" value="HTH_MERR"/>
    <property type="match status" value="1"/>
</dbReference>
<organism evidence="7 8">
    <name type="scientific">Kitasatospora griseola</name>
    <name type="common">Streptomyces griseolosporeus</name>
    <dbReference type="NCBI Taxonomy" id="2064"/>
    <lineage>
        <taxon>Bacteria</taxon>
        <taxon>Bacillati</taxon>
        <taxon>Actinomycetota</taxon>
        <taxon>Actinomycetes</taxon>
        <taxon>Kitasatosporales</taxon>
        <taxon>Streptomycetaceae</taxon>
        <taxon>Kitasatospora</taxon>
    </lineage>
</organism>
<evidence type="ECO:0000256" key="2">
    <source>
        <dbReference type="ARBA" id="ARBA00023125"/>
    </source>
</evidence>
<dbReference type="GO" id="GO:0003677">
    <property type="term" value="F:DNA binding"/>
    <property type="evidence" value="ECO:0007669"/>
    <property type="project" value="UniProtKB-KW"/>
</dbReference>
<evidence type="ECO:0000256" key="1">
    <source>
        <dbReference type="ARBA" id="ARBA00023015"/>
    </source>
</evidence>
<proteinExistence type="predicted"/>
<keyword evidence="5" id="KW-0175">Coiled coil</keyword>
<dbReference type="PROSITE" id="PS50937">
    <property type="entry name" value="HTH_MERR_2"/>
    <property type="match status" value="1"/>
</dbReference>
<keyword evidence="3" id="KW-0010">Activator</keyword>
<evidence type="ECO:0000256" key="3">
    <source>
        <dbReference type="ARBA" id="ARBA00023159"/>
    </source>
</evidence>
<dbReference type="InterPro" id="IPR000551">
    <property type="entry name" value="MerR-type_HTH_dom"/>
</dbReference>
<dbReference type="InterPro" id="IPR009061">
    <property type="entry name" value="DNA-bd_dom_put_sf"/>
</dbReference>
<evidence type="ECO:0000313" key="7">
    <source>
        <dbReference type="EMBL" id="KIQ66571.1"/>
    </source>
</evidence>
<dbReference type="Gene3D" id="1.10.490.50">
    <property type="entry name" value="Antibiotic binding domain of TipA-like multidrug resistance regulators"/>
    <property type="match status" value="1"/>
</dbReference>
<dbReference type="Proteomes" id="UP000032066">
    <property type="component" value="Unassembled WGS sequence"/>
</dbReference>
<dbReference type="SUPFAM" id="SSF46955">
    <property type="entry name" value="Putative DNA-binding domain"/>
    <property type="match status" value="1"/>
</dbReference>
<protein>
    <submittedName>
        <fullName evidence="7">Transcriptional regulator</fullName>
    </submittedName>
</protein>
<dbReference type="PROSITE" id="PS00552">
    <property type="entry name" value="HTH_MERR_1"/>
    <property type="match status" value="1"/>
</dbReference>
<reference evidence="7 8" key="1">
    <citation type="submission" date="2015-02" db="EMBL/GenBank/DDBJ databases">
        <title>Draft genome sequence of Kitasatospora griseola MF730-N6, a bafilomycin, terpentecin and satosporin producer.</title>
        <authorList>
            <person name="Arens J.C."/>
            <person name="Haltli B."/>
            <person name="Kerr R.G."/>
        </authorList>
    </citation>
    <scope>NUCLEOTIDE SEQUENCE [LARGE SCALE GENOMIC DNA]</scope>
    <source>
        <strain evidence="7 8">MF730-N6</strain>
    </source>
</reference>
<gene>
    <name evidence="7" type="ORF">TR51_03215</name>
</gene>
<feature type="domain" description="HTH merR-type" evidence="6">
    <location>
        <begin position="7"/>
        <end position="76"/>
    </location>
</feature>
<accession>A0A0D0P4L3</accession>
<keyword evidence="4" id="KW-0804">Transcription</keyword>
<keyword evidence="1" id="KW-0805">Transcription regulation</keyword>
<dbReference type="GO" id="GO:0003700">
    <property type="term" value="F:DNA-binding transcription factor activity"/>
    <property type="evidence" value="ECO:0007669"/>
    <property type="project" value="InterPro"/>
</dbReference>
<dbReference type="STRING" id="2064.TR51_03215"/>
<dbReference type="Gene3D" id="1.10.1660.10">
    <property type="match status" value="1"/>
</dbReference>
<evidence type="ECO:0000313" key="8">
    <source>
        <dbReference type="Proteomes" id="UP000032066"/>
    </source>
</evidence>
<dbReference type="CDD" id="cd01106">
    <property type="entry name" value="HTH_TipAL-Mta"/>
    <property type="match status" value="1"/>
</dbReference>
<evidence type="ECO:0000256" key="5">
    <source>
        <dbReference type="SAM" id="Coils"/>
    </source>
</evidence>
<evidence type="ECO:0000256" key="4">
    <source>
        <dbReference type="ARBA" id="ARBA00023163"/>
    </source>
</evidence>
<dbReference type="Pfam" id="PF13411">
    <property type="entry name" value="MerR_1"/>
    <property type="match status" value="1"/>
</dbReference>
<dbReference type="AlphaFoldDB" id="A0A0D0P4L3"/>
<comment type="caution">
    <text evidence="7">The sequence shown here is derived from an EMBL/GenBank/DDBJ whole genome shotgun (WGS) entry which is preliminary data.</text>
</comment>
<sequence>MAEQGASFSVGQVAGFAGVTVRTLHYYDREGLLSPSERSAAGYRMYTDRDLARLQQILFYRELGFPIEEIRSILADPRATALSHLKERHRQLNEQIATLQKLVEVAEQAIEVERTGVRLSPEERFDIFGEVRWDLSYATDAQLKWADSPRQRESMERAARHSKADWQQLMAESTEWRRELIVAFEDGQPADGERAMDLAEQHRAHVERWFTPCPPEAHRLIAADYLTDPRAFAMLVPPSEQLPGLARFLHAAIEANARRTMEG</sequence>
<dbReference type="InterPro" id="IPR012925">
    <property type="entry name" value="TipAS_dom"/>
</dbReference>
<dbReference type="RefSeq" id="WP_235437740.1">
    <property type="nucleotide sequence ID" value="NZ_JXZB01000001.1"/>
</dbReference>
<dbReference type="InterPro" id="IPR047057">
    <property type="entry name" value="MerR_fam"/>
</dbReference>
<dbReference type="Pfam" id="PF07739">
    <property type="entry name" value="TipAS"/>
    <property type="match status" value="1"/>
</dbReference>
<dbReference type="PANTHER" id="PTHR30204">
    <property type="entry name" value="REDOX-CYCLING DRUG-SENSING TRANSCRIPTIONAL ACTIVATOR SOXR"/>
    <property type="match status" value="1"/>
</dbReference>
<keyword evidence="2" id="KW-0238">DNA-binding</keyword>
<dbReference type="SUPFAM" id="SSF89082">
    <property type="entry name" value="Antibiotic binding domain of TipA-like multidrug resistance regulators"/>
    <property type="match status" value="1"/>
</dbReference>
<dbReference type="InterPro" id="IPR036244">
    <property type="entry name" value="TipA-like_antibiotic-bd"/>
</dbReference>
<feature type="coiled-coil region" evidence="5">
    <location>
        <begin position="82"/>
        <end position="109"/>
    </location>
</feature>
<name>A0A0D0P4L3_KITGR</name>
<dbReference type="PATRIC" id="fig|2064.6.peg.722"/>
<evidence type="ECO:0000259" key="6">
    <source>
        <dbReference type="PROSITE" id="PS50937"/>
    </source>
</evidence>
<dbReference type="PANTHER" id="PTHR30204:SF90">
    <property type="entry name" value="HTH-TYPE TRANSCRIPTIONAL ACTIVATOR MTA"/>
    <property type="match status" value="1"/>
</dbReference>